<evidence type="ECO:0000256" key="1">
    <source>
        <dbReference type="ARBA" id="ARBA00004173"/>
    </source>
</evidence>
<comment type="similarity">
    <text evidence="2">Belongs to the mitochondrion-specific ribosomal protein mL50 family.</text>
</comment>
<dbReference type="GO" id="GO:1990904">
    <property type="term" value="C:ribonucleoprotein complex"/>
    <property type="evidence" value="ECO:0007669"/>
    <property type="project" value="UniProtKB-KW"/>
</dbReference>
<dbReference type="EMBL" id="JAOPGA020001506">
    <property type="protein sequence ID" value="KAL0489018.1"/>
    <property type="molecule type" value="Genomic_DNA"/>
</dbReference>
<dbReference type="GO" id="GO:0005739">
    <property type="term" value="C:mitochondrion"/>
    <property type="evidence" value="ECO:0007669"/>
    <property type="project" value="UniProtKB-SubCell"/>
</dbReference>
<gene>
    <name evidence="7" type="ORF">AKO1_009062</name>
</gene>
<dbReference type="Pfam" id="PF10501">
    <property type="entry name" value="Ribosomal_L50"/>
    <property type="match status" value="1"/>
</dbReference>
<evidence type="ECO:0000256" key="3">
    <source>
        <dbReference type="ARBA" id="ARBA00022980"/>
    </source>
</evidence>
<proteinExistence type="inferred from homology"/>
<keyword evidence="5" id="KW-0687">Ribonucleoprotein</keyword>
<dbReference type="InterPro" id="IPR018305">
    <property type="entry name" value="Ribosomal_m50"/>
</dbReference>
<keyword evidence="3 7" id="KW-0689">Ribosomal protein</keyword>
<keyword evidence="8" id="KW-1185">Reference proteome</keyword>
<evidence type="ECO:0000313" key="7">
    <source>
        <dbReference type="EMBL" id="KAL0489018.1"/>
    </source>
</evidence>
<keyword evidence="4" id="KW-0496">Mitochondrion</keyword>
<comment type="caution">
    <text evidence="7">The sequence shown here is derived from an EMBL/GenBank/DDBJ whole genome shotgun (WGS) entry which is preliminary data.</text>
</comment>
<dbReference type="GO" id="GO:0005840">
    <property type="term" value="C:ribosome"/>
    <property type="evidence" value="ECO:0007669"/>
    <property type="project" value="UniProtKB-KW"/>
</dbReference>
<comment type="subcellular location">
    <subcellularLocation>
        <location evidence="1">Mitochondrion</location>
    </subcellularLocation>
</comment>
<evidence type="ECO:0000313" key="8">
    <source>
        <dbReference type="Proteomes" id="UP001431209"/>
    </source>
</evidence>
<evidence type="ECO:0000256" key="2">
    <source>
        <dbReference type="ARBA" id="ARBA00008860"/>
    </source>
</evidence>
<protein>
    <recommendedName>
        <fullName evidence="6">Large ribosomal subunit protein mL50</fullName>
    </recommendedName>
</protein>
<evidence type="ECO:0000256" key="4">
    <source>
        <dbReference type="ARBA" id="ARBA00023128"/>
    </source>
</evidence>
<dbReference type="AlphaFoldDB" id="A0AAW2ZGP2"/>
<evidence type="ECO:0000256" key="5">
    <source>
        <dbReference type="ARBA" id="ARBA00023274"/>
    </source>
</evidence>
<dbReference type="Proteomes" id="UP001431209">
    <property type="component" value="Unassembled WGS sequence"/>
</dbReference>
<name>A0AAW2ZGP2_9EUKA</name>
<evidence type="ECO:0000256" key="6">
    <source>
        <dbReference type="ARBA" id="ARBA00035183"/>
    </source>
</evidence>
<accession>A0AAW2ZGP2</accession>
<sequence>MLRVVGRIANQQAVRHFSITPVVKSDSKPRNNDIFGPVDLSGYNLTPEKPHKKKKGNYYLYGRALSAVREKTRSNKGPNALINNDFMISKSSEQIHEALKKRILDIAKQNGVEGLEANIRQDENVRFQILMQCMKAVGRDIPNHALPEIKTVADLVKFYFDLVEEEKPVAIEALPPNLKMFLQHEKKIQRQHREQNAFPDLQQTRKKLIKDAIN</sequence>
<organism evidence="7 8">
    <name type="scientific">Acrasis kona</name>
    <dbReference type="NCBI Taxonomy" id="1008807"/>
    <lineage>
        <taxon>Eukaryota</taxon>
        <taxon>Discoba</taxon>
        <taxon>Heterolobosea</taxon>
        <taxon>Tetramitia</taxon>
        <taxon>Eutetramitia</taxon>
        <taxon>Acrasidae</taxon>
        <taxon>Acrasis</taxon>
    </lineage>
</organism>
<reference evidence="7 8" key="1">
    <citation type="submission" date="2024-03" db="EMBL/GenBank/DDBJ databases">
        <title>The Acrasis kona genome and developmental transcriptomes reveal deep origins of eukaryotic multicellular pathways.</title>
        <authorList>
            <person name="Sheikh S."/>
            <person name="Fu C.-J."/>
            <person name="Brown M.W."/>
            <person name="Baldauf S.L."/>
        </authorList>
    </citation>
    <scope>NUCLEOTIDE SEQUENCE [LARGE SCALE GENOMIC DNA]</scope>
    <source>
        <strain evidence="7 8">ATCC MYA-3509</strain>
    </source>
</reference>